<evidence type="ECO:0000313" key="2">
    <source>
        <dbReference type="EMBL" id="AEQ51032.1"/>
    </source>
</evidence>
<proteinExistence type="predicted"/>
<protein>
    <submittedName>
        <fullName evidence="2">Uncharacterized protein</fullName>
    </submittedName>
</protein>
<dbReference type="HOGENOM" id="CLU_2754300_0_0_5"/>
<organism evidence="2 3">
    <name type="scientific">Pelagibacterium halotolerans (strain DSM 22347 / JCM 15775 / CGMCC 1.7692 / B2)</name>
    <dbReference type="NCBI Taxonomy" id="1082931"/>
    <lineage>
        <taxon>Bacteria</taxon>
        <taxon>Pseudomonadati</taxon>
        <taxon>Pseudomonadota</taxon>
        <taxon>Alphaproteobacteria</taxon>
        <taxon>Hyphomicrobiales</taxon>
        <taxon>Devosiaceae</taxon>
        <taxon>Pelagibacterium</taxon>
    </lineage>
</organism>
<dbReference type="EMBL" id="CP003075">
    <property type="protein sequence ID" value="AEQ51032.1"/>
    <property type="molecule type" value="Genomic_DNA"/>
</dbReference>
<evidence type="ECO:0000313" key="3">
    <source>
        <dbReference type="Proteomes" id="UP000008850"/>
    </source>
</evidence>
<reference evidence="2 3" key="1">
    <citation type="journal article" date="2012" name="J. Bacteriol.">
        <title>Complete genome sequence of Pelagibacterium halotolerans B2T.</title>
        <authorList>
            <person name="Huo Y.Y."/>
            <person name="Cheng H."/>
            <person name="Han X.F."/>
            <person name="Jiang X.W."/>
            <person name="Sun C."/>
            <person name="Zhang X.Q."/>
            <person name="Zhu X.F."/>
            <person name="Liu Y.F."/>
            <person name="Li P.F."/>
            <person name="Ni P.X."/>
            <person name="Wu M."/>
        </authorList>
    </citation>
    <scope>NUCLEOTIDE SEQUENCE [LARGE SCALE GENOMIC DNA]</scope>
    <source>
        <strain evidence="3">DSM 22347 / JCM 15775 / CGMCC 1.7692 / B2</strain>
    </source>
</reference>
<name>G4RFY9_PELHB</name>
<gene>
    <name evidence="2" type="ordered locus">KKY_997</name>
</gene>
<keyword evidence="1" id="KW-0812">Transmembrane</keyword>
<keyword evidence="3" id="KW-1185">Reference proteome</keyword>
<feature type="transmembrane region" description="Helical" evidence="1">
    <location>
        <begin position="52"/>
        <end position="69"/>
    </location>
</feature>
<accession>G4RFY9</accession>
<sequence>MDDVARHEWFVAGTTGEREVAAFWIAGSLKKIEERARREHGPDGQRPTRFELMLALCIAVGAIGTAFLLL</sequence>
<keyword evidence="1" id="KW-0472">Membrane</keyword>
<dbReference type="Proteomes" id="UP000008850">
    <property type="component" value="Chromosome"/>
</dbReference>
<keyword evidence="1" id="KW-1133">Transmembrane helix</keyword>
<evidence type="ECO:0000256" key="1">
    <source>
        <dbReference type="SAM" id="Phobius"/>
    </source>
</evidence>
<dbReference type="STRING" id="1082931.KKY_997"/>
<dbReference type="AlphaFoldDB" id="G4RFY9"/>
<dbReference type="RefSeq" id="WP_014130181.1">
    <property type="nucleotide sequence ID" value="NC_016078.1"/>
</dbReference>
<dbReference type="KEGG" id="phl:KKY_997"/>